<dbReference type="EMBL" id="JADEXN010000144">
    <property type="protein sequence ID" value="MBE9041040.1"/>
    <property type="molecule type" value="Genomic_DNA"/>
</dbReference>
<dbReference type="RefSeq" id="WP_264321272.1">
    <property type="nucleotide sequence ID" value="NZ_JADEXN010000144.1"/>
</dbReference>
<proteinExistence type="predicted"/>
<protein>
    <submittedName>
        <fullName evidence="2">Uncharacterized protein</fullName>
    </submittedName>
</protein>
<feature type="region of interest" description="Disordered" evidence="1">
    <location>
        <begin position="1"/>
        <end position="22"/>
    </location>
</feature>
<organism evidence="2 3">
    <name type="scientific">Zarconia navalis LEGE 11467</name>
    <dbReference type="NCBI Taxonomy" id="1828826"/>
    <lineage>
        <taxon>Bacteria</taxon>
        <taxon>Bacillati</taxon>
        <taxon>Cyanobacteriota</taxon>
        <taxon>Cyanophyceae</taxon>
        <taxon>Oscillatoriophycideae</taxon>
        <taxon>Oscillatoriales</taxon>
        <taxon>Oscillatoriales incertae sedis</taxon>
        <taxon>Zarconia</taxon>
        <taxon>Zarconia navalis</taxon>
    </lineage>
</organism>
<dbReference type="AlphaFoldDB" id="A0A928W0H2"/>
<gene>
    <name evidence="2" type="ORF">IQ235_09635</name>
</gene>
<feature type="compositionally biased region" description="Low complexity" evidence="1">
    <location>
        <begin position="1"/>
        <end position="16"/>
    </location>
</feature>
<sequence>MPEPSNSINSDVSSTSPEPVRELEEVTSIYNPCDPRCMKGGLVYPSVTKNSQHTCLYDESSCVEPLEAPIEPSCVEPLEVPIEPSCVEPLEVPIEPTKINEM</sequence>
<evidence type="ECO:0000313" key="3">
    <source>
        <dbReference type="Proteomes" id="UP000621799"/>
    </source>
</evidence>
<dbReference type="Proteomes" id="UP000621799">
    <property type="component" value="Unassembled WGS sequence"/>
</dbReference>
<reference evidence="2" key="1">
    <citation type="submission" date="2020-10" db="EMBL/GenBank/DDBJ databases">
        <authorList>
            <person name="Castelo-Branco R."/>
            <person name="Eusebio N."/>
            <person name="Adriana R."/>
            <person name="Vieira A."/>
            <person name="Brugerolle De Fraissinette N."/>
            <person name="Rezende De Castro R."/>
            <person name="Schneider M.P."/>
            <person name="Vasconcelos V."/>
            <person name="Leao P.N."/>
        </authorList>
    </citation>
    <scope>NUCLEOTIDE SEQUENCE</scope>
    <source>
        <strain evidence="2">LEGE 11467</strain>
    </source>
</reference>
<keyword evidence="3" id="KW-1185">Reference proteome</keyword>
<evidence type="ECO:0000313" key="2">
    <source>
        <dbReference type="EMBL" id="MBE9041040.1"/>
    </source>
</evidence>
<evidence type="ECO:0000256" key="1">
    <source>
        <dbReference type="SAM" id="MobiDB-lite"/>
    </source>
</evidence>
<comment type="caution">
    <text evidence="2">The sequence shown here is derived from an EMBL/GenBank/DDBJ whole genome shotgun (WGS) entry which is preliminary data.</text>
</comment>
<accession>A0A928W0H2</accession>
<name>A0A928W0H2_9CYAN</name>